<dbReference type="GO" id="GO:0046677">
    <property type="term" value="P:response to antibiotic"/>
    <property type="evidence" value="ECO:0007669"/>
    <property type="project" value="UniProtKB-UniRule"/>
</dbReference>
<dbReference type="Gene3D" id="3.30.2060.10">
    <property type="entry name" value="Penicillin-binding protein 1b domain"/>
    <property type="match status" value="1"/>
</dbReference>
<evidence type="ECO:0000313" key="30">
    <source>
        <dbReference type="Proteomes" id="UP000010809"/>
    </source>
</evidence>
<dbReference type="eggNOG" id="COG0744">
    <property type="taxonomic scope" value="Bacteria"/>
</dbReference>
<evidence type="ECO:0000256" key="6">
    <source>
        <dbReference type="ARBA" id="ARBA00018637"/>
    </source>
</evidence>
<evidence type="ECO:0000256" key="14">
    <source>
        <dbReference type="ARBA" id="ARBA00022984"/>
    </source>
</evidence>
<dbReference type="InterPro" id="IPR023346">
    <property type="entry name" value="Lysozyme-like_dom_sf"/>
</dbReference>
<proteinExistence type="inferred from homology"/>
<keyword evidence="25" id="KW-1133">Transmembrane helix</keyword>
<keyword evidence="17" id="KW-0511">Multifunctional enzyme</keyword>
<evidence type="ECO:0000256" key="25">
    <source>
        <dbReference type="SAM" id="Phobius"/>
    </source>
</evidence>
<keyword evidence="14 23" id="KW-0573">Peptidoglycan synthesis</keyword>
<dbReference type="HOGENOM" id="CLU_006354_2_7_6"/>
<evidence type="ECO:0000256" key="23">
    <source>
        <dbReference type="PIRNR" id="PIRNR002799"/>
    </source>
</evidence>
<dbReference type="STRING" id="1255043.TVNIR_2967"/>
<evidence type="ECO:0000259" key="26">
    <source>
        <dbReference type="Pfam" id="PF00905"/>
    </source>
</evidence>
<dbReference type="Pfam" id="PF00905">
    <property type="entry name" value="Transpeptidase"/>
    <property type="match status" value="1"/>
</dbReference>
<dbReference type="InterPro" id="IPR001460">
    <property type="entry name" value="PCN-bd_Tpept"/>
</dbReference>
<evidence type="ECO:0000256" key="11">
    <source>
        <dbReference type="ARBA" id="ARBA00022679"/>
    </source>
</evidence>
<evidence type="ECO:0000256" key="9">
    <source>
        <dbReference type="ARBA" id="ARBA00022670"/>
    </source>
</evidence>
<dbReference type="OrthoDB" id="9766909at2"/>
<feature type="domain" description="Glycosyl transferase family 51" evidence="27">
    <location>
        <begin position="164"/>
        <end position="336"/>
    </location>
</feature>
<dbReference type="SUPFAM" id="SSF56601">
    <property type="entry name" value="beta-lactamase/transpeptidase-like"/>
    <property type="match status" value="1"/>
</dbReference>
<dbReference type="GO" id="GO:0005886">
    <property type="term" value="C:plasma membrane"/>
    <property type="evidence" value="ECO:0007669"/>
    <property type="project" value="UniProtKB-SubCell"/>
</dbReference>
<keyword evidence="25" id="KW-0812">Transmembrane</keyword>
<evidence type="ECO:0000256" key="3">
    <source>
        <dbReference type="ARBA" id="ARBA00004752"/>
    </source>
</evidence>
<evidence type="ECO:0000256" key="20">
    <source>
        <dbReference type="ARBA" id="ARBA00034000"/>
    </source>
</evidence>
<dbReference type="GO" id="GO:0008360">
    <property type="term" value="P:regulation of cell shape"/>
    <property type="evidence" value="ECO:0007669"/>
    <property type="project" value="UniProtKB-UniRule"/>
</dbReference>
<evidence type="ECO:0000256" key="22">
    <source>
        <dbReference type="NCBIfam" id="TIGR02071"/>
    </source>
</evidence>
<comment type="catalytic activity">
    <reaction evidence="20">
        <text>Preferential cleavage: (Ac)2-L-Lys-D-Ala-|-D-Ala. Also transpeptidation of peptidyl-alanyl moieties that are N-acyl substituents of D-alanine.</text>
        <dbReference type="EC" id="3.4.16.4"/>
    </reaction>
</comment>
<feature type="domain" description="Penicillin-binding protein transpeptidase" evidence="26">
    <location>
        <begin position="430"/>
        <end position="679"/>
    </location>
</feature>
<dbReference type="GO" id="GO:0008658">
    <property type="term" value="F:penicillin binding"/>
    <property type="evidence" value="ECO:0007669"/>
    <property type="project" value="UniProtKB-UniRule"/>
</dbReference>
<comment type="similarity">
    <text evidence="4 23">In the C-terminal section; belongs to the transpeptidase family.</text>
</comment>
<dbReference type="GO" id="GO:0009002">
    <property type="term" value="F:serine-type D-Ala-D-Ala carboxypeptidase activity"/>
    <property type="evidence" value="ECO:0007669"/>
    <property type="project" value="UniProtKB-EC"/>
</dbReference>
<dbReference type="PANTHER" id="PTHR32282">
    <property type="entry name" value="BINDING PROTEIN TRANSPEPTIDASE, PUTATIVE-RELATED"/>
    <property type="match status" value="1"/>
</dbReference>
<keyword evidence="13 23" id="KW-0133">Cell shape</keyword>
<keyword evidence="16" id="KW-0046">Antibiotic resistance</keyword>
<evidence type="ECO:0000259" key="27">
    <source>
        <dbReference type="Pfam" id="PF00912"/>
    </source>
</evidence>
<evidence type="ECO:0000256" key="18">
    <source>
        <dbReference type="ARBA" id="ARBA00023316"/>
    </source>
</evidence>
<comment type="catalytic activity">
    <reaction evidence="21">
        <text>[GlcNAc-(1-&gt;4)-Mur2Ac(oyl-L-Ala-gamma-D-Glu-L-Lys-D-Ala-D-Ala)](n)-di-trans,octa-cis-undecaprenyl diphosphate + beta-D-GlcNAc-(1-&gt;4)-Mur2Ac(oyl-L-Ala-gamma-D-Glu-L-Lys-D-Ala-D-Ala)-di-trans,octa-cis-undecaprenyl diphosphate = [GlcNAc-(1-&gt;4)-Mur2Ac(oyl-L-Ala-gamma-D-Glu-L-Lys-D-Ala-D-Ala)](n+1)-di-trans,octa-cis-undecaprenyl diphosphate + di-trans,octa-cis-undecaprenyl diphosphate + H(+)</text>
        <dbReference type="Rhea" id="RHEA:23708"/>
        <dbReference type="Rhea" id="RHEA-COMP:9602"/>
        <dbReference type="Rhea" id="RHEA-COMP:9603"/>
        <dbReference type="ChEBI" id="CHEBI:15378"/>
        <dbReference type="ChEBI" id="CHEBI:58405"/>
        <dbReference type="ChEBI" id="CHEBI:60033"/>
        <dbReference type="ChEBI" id="CHEBI:78435"/>
        <dbReference type="EC" id="2.4.99.28"/>
    </reaction>
</comment>
<dbReference type="RefSeq" id="WP_015259713.1">
    <property type="nucleotide sequence ID" value="NC_019902.2"/>
</dbReference>
<protein>
    <recommendedName>
        <fullName evidence="6 22">Penicillin-binding protein 1B</fullName>
        <shortName evidence="23">PBP-1b</shortName>
        <shortName evidence="23">PBP1b</shortName>
    </recommendedName>
    <alternativeName>
        <fullName evidence="19 23">Murein polymerase</fullName>
    </alternativeName>
</protein>
<keyword evidence="12" id="KW-0378">Hydrolase</keyword>
<dbReference type="SUPFAM" id="SSF53955">
    <property type="entry name" value="Lysozyme-like"/>
    <property type="match status" value="1"/>
</dbReference>
<evidence type="ECO:0000256" key="7">
    <source>
        <dbReference type="ARBA" id="ARBA00022475"/>
    </source>
</evidence>
<dbReference type="NCBIfam" id="TIGR02071">
    <property type="entry name" value="PBP_1b"/>
    <property type="match status" value="1"/>
</dbReference>
<keyword evidence="10 23" id="KW-0328">Glycosyltransferase</keyword>
<dbReference type="InterPro" id="IPR001264">
    <property type="entry name" value="Glyco_trans_51"/>
</dbReference>
<keyword evidence="15 25" id="KW-0472">Membrane</keyword>
<dbReference type="InterPro" id="IPR036950">
    <property type="entry name" value="PBP_transglycosylase"/>
</dbReference>
<keyword evidence="8" id="KW-0121">Carboxypeptidase</keyword>
<accession>L0E071</accession>
<dbReference type="Gene3D" id="3.40.710.10">
    <property type="entry name" value="DD-peptidase/beta-lactamase superfamily"/>
    <property type="match status" value="1"/>
</dbReference>
<comment type="function">
    <text evidence="1 23">Cell wall formation. Synthesis of cross-linked peptidoglycan from the lipid intermediates. The enzyme has a penicillin-insensitive transglycosylase N-terminal domain (formation of linear glycan strands) and a penicillin-sensitive transpeptidase C-terminal domain (cross-linking of the peptide subunits).</text>
</comment>
<dbReference type="InterPro" id="IPR028166">
    <property type="entry name" value="UB2H"/>
</dbReference>
<keyword evidence="7" id="KW-1003">Cell membrane</keyword>
<dbReference type="Proteomes" id="UP000010809">
    <property type="component" value="Chromosome"/>
</dbReference>
<name>L0E071_THIND</name>
<sequence length="775" mass="86148">MTRRRRSRPASRSRIRRALGAIFWFSLGLLLVLGAIGTWYVQQLDREIQARFEGKRWALPARVFARPLELYAGRPLTPDLLLLELEALHYREGGSGPGSFAFDGDTVTLTTRPFVFSDGREPARSVRMRIGGDMITEVRDRQTGGTVDLMRVEPMLIGSIYPTHGEDRVLVTLDEVPPGLVAALLATEDRRFLAHRGVDPIGIARAAWANLRAGRTVQGGSTLTQQLVKNFYLTHEQSLRRKVVEAVMAVLLEYRYSKEEILEAYLNEVFLGQSGARAIHGFGLAAEFYFQRPLRELELDQLALLVGLARGASYYDPRRFPDRALARRNGVLDRMQRERLAPAAQVQEARARPLGVSPRVPRGDSRFPAFVDLVRRQLRDEYREEDLRSEGLRIFTTLDPGAQLTLERQIVDGLEQVVADRGITEPLQVAAVLTDPLAGEVLALVGDRDPRFPGFNRAVDAKRPIGSLVKPFVYLAALSDPQRYTLATLLDDSPLTLQLPHGEPWSPQNFNRRFHGQVTAWEALVHSYNVASVRLGQQIGIPQVIRLLQTLGLERSPAPLPSLALGALDLSPLEVATLYQALANGGYATRSRAIRDVLDAGNQELSHYSLELRGAVPDGAVQLVNHALHDVTTRGTGRRIGQRLPGRVLAGKTGSSSDLRDSWFAGFDDRHLLVVWLGLDDNRPTGLTGATGAVPLWIRTMSGMPGGSLSLGYHPEIRLKEVDRRSGLRTETAACPDRIRLPFWRDSAPRTRASCDLERDSYNDGASGWRQGWTQ</sequence>
<evidence type="ECO:0000256" key="21">
    <source>
        <dbReference type="ARBA" id="ARBA00049902"/>
    </source>
</evidence>
<feature type="transmembrane region" description="Helical" evidence="25">
    <location>
        <begin position="21"/>
        <end position="41"/>
    </location>
</feature>
<feature type="domain" description="Bifunctional transglycosylase second" evidence="28">
    <location>
        <begin position="70"/>
        <end position="151"/>
    </location>
</feature>
<evidence type="ECO:0000256" key="5">
    <source>
        <dbReference type="ARBA" id="ARBA00007739"/>
    </source>
</evidence>
<dbReference type="EMBL" id="CP003989">
    <property type="protein sequence ID" value="AGA34605.1"/>
    <property type="molecule type" value="Genomic_DNA"/>
</dbReference>
<dbReference type="UniPathway" id="UPA00219"/>
<keyword evidence="30" id="KW-1185">Reference proteome</keyword>
<comment type="subcellular location">
    <subcellularLocation>
        <location evidence="2">Cell membrane</location>
    </subcellularLocation>
</comment>
<evidence type="ECO:0000256" key="12">
    <source>
        <dbReference type="ARBA" id="ARBA00022801"/>
    </source>
</evidence>
<dbReference type="Gene3D" id="1.10.3810.10">
    <property type="entry name" value="Biosynthetic peptidoglycan transglycosylase-like"/>
    <property type="match status" value="1"/>
</dbReference>
<evidence type="ECO:0000256" key="15">
    <source>
        <dbReference type="ARBA" id="ARBA00023136"/>
    </source>
</evidence>
<evidence type="ECO:0000256" key="19">
    <source>
        <dbReference type="ARBA" id="ARBA00032454"/>
    </source>
</evidence>
<evidence type="ECO:0000256" key="1">
    <source>
        <dbReference type="ARBA" id="ARBA00002624"/>
    </source>
</evidence>
<evidence type="ECO:0000256" key="2">
    <source>
        <dbReference type="ARBA" id="ARBA00004236"/>
    </source>
</evidence>
<dbReference type="KEGG" id="tni:TVNIR_2967"/>
<organism evidence="29 30">
    <name type="scientific">Thioalkalivibrio nitratireducens (strain DSM 14787 / UNIQEM 213 / ALEN2)</name>
    <dbReference type="NCBI Taxonomy" id="1255043"/>
    <lineage>
        <taxon>Bacteria</taxon>
        <taxon>Pseudomonadati</taxon>
        <taxon>Pseudomonadota</taxon>
        <taxon>Gammaproteobacteria</taxon>
        <taxon>Chromatiales</taxon>
        <taxon>Ectothiorhodospiraceae</taxon>
        <taxon>Thioalkalivibrio</taxon>
    </lineage>
</organism>
<evidence type="ECO:0000259" key="28">
    <source>
        <dbReference type="Pfam" id="PF14814"/>
    </source>
</evidence>
<evidence type="ECO:0000256" key="16">
    <source>
        <dbReference type="ARBA" id="ARBA00023251"/>
    </source>
</evidence>
<reference evidence="29" key="1">
    <citation type="submission" date="2015-12" db="EMBL/GenBank/DDBJ databases">
        <authorList>
            <person name="Tikhonova T.V."/>
            <person name="Pavlov A.R."/>
            <person name="Beletsky A.V."/>
            <person name="Mardanov A.V."/>
            <person name="Sorokin D.Y."/>
            <person name="Ravin N.V."/>
            <person name="Popov V.O."/>
        </authorList>
    </citation>
    <scope>NUCLEOTIDE SEQUENCE</scope>
    <source>
        <strain evidence="29">DSM 14787</strain>
    </source>
</reference>
<evidence type="ECO:0000256" key="17">
    <source>
        <dbReference type="ARBA" id="ARBA00023268"/>
    </source>
</evidence>
<evidence type="ECO:0000256" key="8">
    <source>
        <dbReference type="ARBA" id="ARBA00022645"/>
    </source>
</evidence>
<dbReference type="InterPro" id="IPR011813">
    <property type="entry name" value="PBP_1b"/>
</dbReference>
<dbReference type="PIRSF" id="PIRSF002799">
    <property type="entry name" value="PBP_1b"/>
    <property type="match status" value="1"/>
</dbReference>
<dbReference type="GO" id="GO:0071555">
    <property type="term" value="P:cell wall organization"/>
    <property type="evidence" value="ECO:0007669"/>
    <property type="project" value="UniProtKB-UniRule"/>
</dbReference>
<dbReference type="GO" id="GO:0009252">
    <property type="term" value="P:peptidoglycan biosynthetic process"/>
    <property type="evidence" value="ECO:0007669"/>
    <property type="project" value="UniProtKB-UniRule"/>
</dbReference>
<keyword evidence="11 23" id="KW-0808">Transferase</keyword>
<evidence type="ECO:0000256" key="24">
    <source>
        <dbReference type="PIRSR" id="PIRSR002799-1"/>
    </source>
</evidence>
<comment type="pathway">
    <text evidence="3 23">Cell wall biogenesis; peptidoglycan biosynthesis.</text>
</comment>
<keyword evidence="18 23" id="KW-0961">Cell wall biogenesis/degradation</keyword>
<evidence type="ECO:0000313" key="29">
    <source>
        <dbReference type="EMBL" id="AGA34605.1"/>
    </source>
</evidence>
<evidence type="ECO:0000256" key="10">
    <source>
        <dbReference type="ARBA" id="ARBA00022676"/>
    </source>
</evidence>
<dbReference type="Pfam" id="PF14814">
    <property type="entry name" value="UB2H"/>
    <property type="match status" value="1"/>
</dbReference>
<comment type="similarity">
    <text evidence="5 23">In the N-terminal section; belongs to the glycosyltransferase 51 family.</text>
</comment>
<feature type="active site" description="Proton donor; for transglycosylase activity" evidence="24">
    <location>
        <position position="188"/>
    </location>
</feature>
<evidence type="ECO:0000256" key="13">
    <source>
        <dbReference type="ARBA" id="ARBA00022960"/>
    </source>
</evidence>
<dbReference type="GO" id="GO:0030288">
    <property type="term" value="C:outer membrane-bounded periplasmic space"/>
    <property type="evidence" value="ECO:0007669"/>
    <property type="project" value="TreeGrafter"/>
</dbReference>
<dbReference type="PATRIC" id="fig|1255043.3.peg.2993"/>
<keyword evidence="9" id="KW-0645">Protease</keyword>
<feature type="active site" description="Acyl-ester intermediate; for transpeptidase activity" evidence="24">
    <location>
        <position position="467"/>
    </location>
</feature>
<dbReference type="PANTHER" id="PTHR32282:SF11">
    <property type="entry name" value="PENICILLIN-BINDING PROTEIN 1B"/>
    <property type="match status" value="1"/>
</dbReference>
<dbReference type="GO" id="GO:0009274">
    <property type="term" value="C:peptidoglycan-based cell wall"/>
    <property type="evidence" value="ECO:0007669"/>
    <property type="project" value="UniProtKB-UniRule"/>
</dbReference>
<dbReference type="GO" id="GO:0006508">
    <property type="term" value="P:proteolysis"/>
    <property type="evidence" value="ECO:0007669"/>
    <property type="project" value="UniProtKB-KW"/>
</dbReference>
<evidence type="ECO:0000256" key="4">
    <source>
        <dbReference type="ARBA" id="ARBA00007090"/>
    </source>
</evidence>
<dbReference type="GO" id="GO:0008955">
    <property type="term" value="F:peptidoglycan glycosyltransferase activity"/>
    <property type="evidence" value="ECO:0007669"/>
    <property type="project" value="UniProtKB-UniRule"/>
</dbReference>
<gene>
    <name evidence="29" type="primary">mrcB [H]</name>
    <name evidence="29" type="ordered locus">TVNIR_2967</name>
</gene>
<dbReference type="InterPro" id="IPR050396">
    <property type="entry name" value="Glycosyltr_51/Transpeptidase"/>
</dbReference>
<dbReference type="AlphaFoldDB" id="L0E071"/>
<dbReference type="Pfam" id="PF00912">
    <property type="entry name" value="Transgly"/>
    <property type="match status" value="1"/>
</dbReference>
<dbReference type="InterPro" id="IPR012338">
    <property type="entry name" value="Beta-lactam/transpept-like"/>
</dbReference>